<protein>
    <submittedName>
        <fullName evidence="1">DNA-directed RNA polymerase subunit beta</fullName>
    </submittedName>
</protein>
<dbReference type="OrthoDB" id="5188280at2"/>
<reference evidence="1 2" key="1">
    <citation type="submission" date="2018-11" db="EMBL/GenBank/DDBJ databases">
        <title>YIM 102482-1 draft genome.</title>
        <authorList>
            <person name="Li G."/>
            <person name="Jiang Y."/>
        </authorList>
    </citation>
    <scope>NUCLEOTIDE SEQUENCE [LARGE SCALE GENOMIC DNA]</scope>
    <source>
        <strain evidence="1 2">YIM 102482-1</strain>
    </source>
</reference>
<gene>
    <name evidence="1" type="ORF">EG850_04240</name>
</gene>
<organism evidence="1 2">
    <name type="scientific">Gulosibacter macacae</name>
    <dbReference type="NCBI Taxonomy" id="2488791"/>
    <lineage>
        <taxon>Bacteria</taxon>
        <taxon>Bacillati</taxon>
        <taxon>Actinomycetota</taxon>
        <taxon>Actinomycetes</taxon>
        <taxon>Micrococcales</taxon>
        <taxon>Microbacteriaceae</taxon>
        <taxon>Gulosibacter</taxon>
    </lineage>
</organism>
<comment type="caution">
    <text evidence="1">The sequence shown here is derived from an EMBL/GenBank/DDBJ whole genome shotgun (WGS) entry which is preliminary data.</text>
</comment>
<evidence type="ECO:0000313" key="1">
    <source>
        <dbReference type="EMBL" id="RRJ87518.1"/>
    </source>
</evidence>
<accession>A0A3P3VZK3</accession>
<keyword evidence="1" id="KW-0804">Transcription</keyword>
<keyword evidence="1" id="KW-0240">DNA-directed RNA polymerase</keyword>
<name>A0A3P3VZK3_9MICO</name>
<dbReference type="GO" id="GO:0000428">
    <property type="term" value="C:DNA-directed RNA polymerase complex"/>
    <property type="evidence" value="ECO:0007669"/>
    <property type="project" value="UniProtKB-KW"/>
</dbReference>
<dbReference type="RefSeq" id="WP_124970452.1">
    <property type="nucleotide sequence ID" value="NZ_RQVS01000004.1"/>
</dbReference>
<evidence type="ECO:0000313" key="2">
    <source>
        <dbReference type="Proteomes" id="UP000274391"/>
    </source>
</evidence>
<dbReference type="AlphaFoldDB" id="A0A3P3VZK3"/>
<proteinExistence type="predicted"/>
<sequence>MERPHRPVRLPIEAFDVVKGAEDPATISRIAHETAQALLHRVRGSDDPEVVARTVRYTIENGIDDVAELWSRSAARSLPGSLWRLYLIHAAVSRDAVGTAEVYRRGVAVDRSISHIVAGAVEPTGPREIRALTEEILRGAFVGDFADALARAAAFSAVMSLGSHALAEVTDADDPEHASLVTLRSARYLEFSKDLAASAALARDGRLD</sequence>
<keyword evidence="2" id="KW-1185">Reference proteome</keyword>
<dbReference type="EMBL" id="RQVS01000004">
    <property type="protein sequence ID" value="RRJ87518.1"/>
    <property type="molecule type" value="Genomic_DNA"/>
</dbReference>
<dbReference type="Proteomes" id="UP000274391">
    <property type="component" value="Unassembled WGS sequence"/>
</dbReference>